<dbReference type="PRINTS" id="PR00237">
    <property type="entry name" value="GPCRRHODOPSN"/>
</dbReference>
<dbReference type="InterPro" id="IPR017452">
    <property type="entry name" value="GPCR_Rhodpsn_7TM"/>
</dbReference>
<gene>
    <name evidence="14" type="primary">LOC110973553</name>
</gene>
<dbReference type="PANTHER" id="PTHR45698">
    <property type="entry name" value="TRACE AMINE-ASSOCIATED RECEPTOR 19N-RELATED"/>
    <property type="match status" value="1"/>
</dbReference>
<dbReference type="GO" id="GO:0004983">
    <property type="term" value="F:neuropeptide Y receptor activity"/>
    <property type="evidence" value="ECO:0007669"/>
    <property type="project" value="InterPro"/>
</dbReference>
<dbReference type="PROSITE" id="PS50262">
    <property type="entry name" value="G_PROTEIN_RECEP_F1_2"/>
    <property type="match status" value="1"/>
</dbReference>
<comment type="subcellular location">
    <subcellularLocation>
        <location evidence="1">Membrane</location>
        <topology evidence="1">Multi-pass membrane protein</topology>
    </subcellularLocation>
</comment>
<dbReference type="OrthoDB" id="9046662at2759"/>
<keyword evidence="7 9" id="KW-0675">Receptor</keyword>
<evidence type="ECO:0000313" key="13">
    <source>
        <dbReference type="Proteomes" id="UP000694845"/>
    </source>
</evidence>
<dbReference type="Gene3D" id="1.20.1070.10">
    <property type="entry name" value="Rhodopsin 7-helix transmembrane proteins"/>
    <property type="match status" value="1"/>
</dbReference>
<dbReference type="SMART" id="SM01381">
    <property type="entry name" value="7TM_GPCR_Srsx"/>
    <property type="match status" value="1"/>
</dbReference>
<feature type="transmembrane region" description="Helical" evidence="11">
    <location>
        <begin position="88"/>
        <end position="109"/>
    </location>
</feature>
<comment type="similarity">
    <text evidence="2 9">Belongs to the G-protein coupled receptor 1 family.</text>
</comment>
<dbReference type="RefSeq" id="XP_022080141.1">
    <property type="nucleotide sequence ID" value="XM_022224449.1"/>
</dbReference>
<keyword evidence="4 11" id="KW-1133">Transmembrane helix</keyword>
<dbReference type="CDD" id="cd00637">
    <property type="entry name" value="7tm_classA_rhodopsin-like"/>
    <property type="match status" value="1"/>
</dbReference>
<keyword evidence="13" id="KW-1185">Reference proteome</keyword>
<keyword evidence="5 9" id="KW-0297">G-protein coupled receptor</keyword>
<feature type="transmembrane region" description="Helical" evidence="11">
    <location>
        <begin position="266"/>
        <end position="284"/>
    </location>
</feature>
<dbReference type="PANTHER" id="PTHR45698:SF1">
    <property type="entry name" value="TRACE AMINE-ASSOCIATED RECEPTOR 13C-LIKE"/>
    <property type="match status" value="1"/>
</dbReference>
<evidence type="ECO:0000256" key="6">
    <source>
        <dbReference type="ARBA" id="ARBA00023136"/>
    </source>
</evidence>
<name>A0A8B7XIW6_ACAPL</name>
<dbReference type="GO" id="GO:0016020">
    <property type="term" value="C:membrane"/>
    <property type="evidence" value="ECO:0007669"/>
    <property type="project" value="UniProtKB-SubCell"/>
</dbReference>
<evidence type="ECO:0000256" key="9">
    <source>
        <dbReference type="RuleBase" id="RU000688"/>
    </source>
</evidence>
<dbReference type="Pfam" id="PF00001">
    <property type="entry name" value="7tm_1"/>
    <property type="match status" value="1"/>
</dbReference>
<reference evidence="14" key="1">
    <citation type="submission" date="2025-08" db="UniProtKB">
        <authorList>
            <consortium name="RefSeq"/>
        </authorList>
    </citation>
    <scope>IDENTIFICATION</scope>
</reference>
<dbReference type="PRINTS" id="PR01012">
    <property type="entry name" value="NRPEPTIDEYR"/>
</dbReference>
<feature type="transmembrane region" description="Helical" evidence="11">
    <location>
        <begin position="129"/>
        <end position="147"/>
    </location>
</feature>
<feature type="domain" description="G-protein coupled receptors family 1 profile" evidence="12">
    <location>
        <begin position="67"/>
        <end position="324"/>
    </location>
</feature>
<dbReference type="SUPFAM" id="SSF81321">
    <property type="entry name" value="Family A G protein-coupled receptor-like"/>
    <property type="match status" value="1"/>
</dbReference>
<evidence type="ECO:0000256" key="2">
    <source>
        <dbReference type="ARBA" id="ARBA00010663"/>
    </source>
</evidence>
<evidence type="ECO:0000256" key="8">
    <source>
        <dbReference type="ARBA" id="ARBA00023224"/>
    </source>
</evidence>
<protein>
    <submittedName>
        <fullName evidence="14">Somatostatin receptor type 5-like</fullName>
    </submittedName>
</protein>
<evidence type="ECO:0000256" key="5">
    <source>
        <dbReference type="ARBA" id="ARBA00023040"/>
    </source>
</evidence>
<evidence type="ECO:0000259" key="12">
    <source>
        <dbReference type="PROSITE" id="PS50262"/>
    </source>
</evidence>
<keyword evidence="8 9" id="KW-0807">Transducer</keyword>
<feature type="region of interest" description="Disordered" evidence="10">
    <location>
        <begin position="352"/>
        <end position="383"/>
    </location>
</feature>
<dbReference type="PROSITE" id="PS00237">
    <property type="entry name" value="G_PROTEIN_RECEP_F1_1"/>
    <property type="match status" value="1"/>
</dbReference>
<evidence type="ECO:0000256" key="7">
    <source>
        <dbReference type="ARBA" id="ARBA00023170"/>
    </source>
</evidence>
<evidence type="ECO:0000256" key="10">
    <source>
        <dbReference type="SAM" id="MobiDB-lite"/>
    </source>
</evidence>
<evidence type="ECO:0000313" key="14">
    <source>
        <dbReference type="RefSeq" id="XP_022080141.1"/>
    </source>
</evidence>
<dbReference type="OMA" id="HRRCATD"/>
<evidence type="ECO:0000256" key="3">
    <source>
        <dbReference type="ARBA" id="ARBA00022692"/>
    </source>
</evidence>
<dbReference type="Proteomes" id="UP000694845">
    <property type="component" value="Unplaced"/>
</dbReference>
<dbReference type="AlphaFoldDB" id="A0A8B7XIW6"/>
<keyword evidence="3 9" id="KW-0812">Transmembrane</keyword>
<feature type="transmembrane region" description="Helical" evidence="11">
    <location>
        <begin position="304"/>
        <end position="327"/>
    </location>
</feature>
<accession>A0A8B7XIW6</accession>
<evidence type="ECO:0000256" key="11">
    <source>
        <dbReference type="SAM" id="Phobius"/>
    </source>
</evidence>
<feature type="compositionally biased region" description="Low complexity" evidence="10">
    <location>
        <begin position="362"/>
        <end position="377"/>
    </location>
</feature>
<dbReference type="InterPro" id="IPR000611">
    <property type="entry name" value="NPY_rcpt"/>
</dbReference>
<keyword evidence="6 11" id="KW-0472">Membrane</keyword>
<dbReference type="GeneID" id="110973553"/>
<dbReference type="KEGG" id="aplc:110973553"/>
<sequence>MTSSVLLEAACHWCVIKTEDTRTNMDLPENASEEIQTTPGDLEGVNAILWDWFSIVQLILALTGLFGNVLVIAVYLRKLRVRSNSNKLIALLALADLLTSVAAIPLPSLSIVPLTASGSAYCKLIQSKVIMWISIVASIFTLTLLSVERCFAVVYPIKHKIVFRKARIKYFVAVVWVAAVVVNCGSFYIPDVGRQNSCVLMWPSPAYQAFHGLALFILEFIGPVAVMVVSHYLAVKGLKRQAVSLLQRNNSTTSPAYSLLQSRGRVIRMVLIVVVTFIICWAPDQVGFLILNLGGLSHEYFNSLTYRAFTVLAFLNSCINPVIYIGLNKNFRVAVVQFFPCARRKVGTTPEEATGTVHLPNSAGRAASGSGPPAASPDNNPGPIFTIHSNKQVKKNASSNICVESCS</sequence>
<dbReference type="InterPro" id="IPR000276">
    <property type="entry name" value="GPCR_Rhodpsn"/>
</dbReference>
<organism evidence="13 14">
    <name type="scientific">Acanthaster planci</name>
    <name type="common">Crown-of-thorns starfish</name>
    <dbReference type="NCBI Taxonomy" id="133434"/>
    <lineage>
        <taxon>Eukaryota</taxon>
        <taxon>Metazoa</taxon>
        <taxon>Echinodermata</taxon>
        <taxon>Eleutherozoa</taxon>
        <taxon>Asterozoa</taxon>
        <taxon>Asteroidea</taxon>
        <taxon>Valvatacea</taxon>
        <taxon>Valvatida</taxon>
        <taxon>Acanthasteridae</taxon>
        <taxon>Acanthaster</taxon>
    </lineage>
</organism>
<evidence type="ECO:0000256" key="4">
    <source>
        <dbReference type="ARBA" id="ARBA00022989"/>
    </source>
</evidence>
<evidence type="ECO:0000256" key="1">
    <source>
        <dbReference type="ARBA" id="ARBA00004141"/>
    </source>
</evidence>
<feature type="transmembrane region" description="Helical" evidence="11">
    <location>
        <begin position="52"/>
        <end position="76"/>
    </location>
</feature>
<feature type="transmembrane region" description="Helical" evidence="11">
    <location>
        <begin position="168"/>
        <end position="189"/>
    </location>
</feature>
<feature type="transmembrane region" description="Helical" evidence="11">
    <location>
        <begin position="209"/>
        <end position="235"/>
    </location>
</feature>
<proteinExistence type="inferred from homology"/>